<dbReference type="Proteomes" id="UP001251528">
    <property type="component" value="Unassembled WGS sequence"/>
</dbReference>
<proteinExistence type="predicted"/>
<evidence type="ECO:0000313" key="2">
    <source>
        <dbReference type="Proteomes" id="UP001251528"/>
    </source>
</evidence>
<sequence>MSPPRETYAATREGLQKLSSKEELSVLYDLKGTELKASTNNWTLRHIVADRLLVEPQRAFLEPLKPDHKLCSYCKKNGPQSLDKDMVDKLLEHISKYILLGIERELLKRPGGDFWRTALCSTPLELVQHPFCIPLTE</sequence>
<name>A0AAJ0G0U7_9HYPO</name>
<organism evidence="1 2">
    <name type="scientific">Conoideocrella luteorostrata</name>
    <dbReference type="NCBI Taxonomy" id="1105319"/>
    <lineage>
        <taxon>Eukaryota</taxon>
        <taxon>Fungi</taxon>
        <taxon>Dikarya</taxon>
        <taxon>Ascomycota</taxon>
        <taxon>Pezizomycotina</taxon>
        <taxon>Sordariomycetes</taxon>
        <taxon>Hypocreomycetidae</taxon>
        <taxon>Hypocreales</taxon>
        <taxon>Clavicipitaceae</taxon>
        <taxon>Conoideocrella</taxon>
    </lineage>
</organism>
<reference evidence="1" key="1">
    <citation type="submission" date="2023-06" db="EMBL/GenBank/DDBJ databases">
        <title>Conoideocrella luteorostrata (Hypocreales: Clavicipitaceae), a potential biocontrol fungus for elongate hemlock scale in United States Christmas tree production areas.</title>
        <authorList>
            <person name="Barrett H."/>
            <person name="Lovett B."/>
            <person name="Macias A.M."/>
            <person name="Stajich J.E."/>
            <person name="Kasson M.T."/>
        </authorList>
    </citation>
    <scope>NUCLEOTIDE SEQUENCE</scope>
    <source>
        <strain evidence="1">ARSEF 14590</strain>
    </source>
</reference>
<accession>A0AAJ0G0U7</accession>
<dbReference type="AlphaFoldDB" id="A0AAJ0G0U7"/>
<keyword evidence="2" id="KW-1185">Reference proteome</keyword>
<dbReference type="EMBL" id="JASWJB010000039">
    <property type="protein sequence ID" value="KAK2608359.1"/>
    <property type="molecule type" value="Genomic_DNA"/>
</dbReference>
<protein>
    <submittedName>
        <fullName evidence="1">Uncharacterized protein</fullName>
    </submittedName>
</protein>
<comment type="caution">
    <text evidence="1">The sequence shown here is derived from an EMBL/GenBank/DDBJ whole genome shotgun (WGS) entry which is preliminary data.</text>
</comment>
<gene>
    <name evidence="1" type="ORF">QQS21_003044</name>
</gene>
<evidence type="ECO:0000313" key="1">
    <source>
        <dbReference type="EMBL" id="KAK2608359.1"/>
    </source>
</evidence>